<dbReference type="SMART" id="SM00409">
    <property type="entry name" value="IG"/>
    <property type="match status" value="1"/>
</dbReference>
<accession>A0AA88P1N3</accession>
<dbReference type="Pfam" id="PF00047">
    <property type="entry name" value="ig"/>
    <property type="match status" value="1"/>
</dbReference>
<dbReference type="InterPro" id="IPR001627">
    <property type="entry name" value="Semap_dom"/>
</dbReference>
<dbReference type="SUPFAM" id="SSF48726">
    <property type="entry name" value="Immunoglobulin"/>
    <property type="match status" value="1"/>
</dbReference>
<proteinExistence type="inferred from homology"/>
<evidence type="ECO:0000256" key="3">
    <source>
        <dbReference type="ARBA" id="ARBA00023136"/>
    </source>
</evidence>
<dbReference type="InterPro" id="IPR002165">
    <property type="entry name" value="Plexin_repeat"/>
</dbReference>
<dbReference type="Pfam" id="PF01437">
    <property type="entry name" value="PSI"/>
    <property type="match status" value="1"/>
</dbReference>
<dbReference type="GO" id="GO:0071526">
    <property type="term" value="P:semaphorin-plexin signaling pathway"/>
    <property type="evidence" value="ECO:0007669"/>
    <property type="project" value="TreeGrafter"/>
</dbReference>
<comment type="caution">
    <text evidence="7">Lacks conserved residue(s) required for the propagation of feature annotation.</text>
</comment>
<dbReference type="InterPro" id="IPR016201">
    <property type="entry name" value="PSI"/>
</dbReference>
<dbReference type="GO" id="GO:0043931">
    <property type="term" value="P:ossification involved in bone maturation"/>
    <property type="evidence" value="ECO:0007669"/>
    <property type="project" value="TreeGrafter"/>
</dbReference>
<evidence type="ECO:0000313" key="12">
    <source>
        <dbReference type="EMBL" id="KAK2868455.1"/>
    </source>
</evidence>
<dbReference type="GO" id="GO:0000122">
    <property type="term" value="P:negative regulation of transcription by RNA polymerase II"/>
    <property type="evidence" value="ECO:0007669"/>
    <property type="project" value="TreeGrafter"/>
</dbReference>
<dbReference type="GO" id="GO:0005886">
    <property type="term" value="C:plasma membrane"/>
    <property type="evidence" value="ECO:0007669"/>
    <property type="project" value="TreeGrafter"/>
</dbReference>
<comment type="subcellular location">
    <subcellularLocation>
        <location evidence="1">Membrane</location>
    </subcellularLocation>
</comment>
<dbReference type="GO" id="GO:0030335">
    <property type="term" value="P:positive regulation of cell migration"/>
    <property type="evidence" value="ECO:0007669"/>
    <property type="project" value="TreeGrafter"/>
</dbReference>
<dbReference type="InterPro" id="IPR036352">
    <property type="entry name" value="Semap_dom_sf"/>
</dbReference>
<dbReference type="InterPro" id="IPR013151">
    <property type="entry name" value="Immunoglobulin_dom"/>
</dbReference>
<dbReference type="PROSITE" id="PS51004">
    <property type="entry name" value="SEMA"/>
    <property type="match status" value="1"/>
</dbReference>
<dbReference type="InterPro" id="IPR015943">
    <property type="entry name" value="WD40/YVTN_repeat-like_dom_sf"/>
</dbReference>
<evidence type="ECO:0000256" key="6">
    <source>
        <dbReference type="ARBA" id="ARBA00023319"/>
    </source>
</evidence>
<evidence type="ECO:0000313" key="13">
    <source>
        <dbReference type="Proteomes" id="UP001187315"/>
    </source>
</evidence>
<keyword evidence="5" id="KW-0325">Glycoprotein</keyword>
<evidence type="ECO:0000256" key="1">
    <source>
        <dbReference type="ARBA" id="ARBA00004370"/>
    </source>
</evidence>
<keyword evidence="4" id="KW-1015">Disulfide bond</keyword>
<keyword evidence="6" id="KW-0393">Immunoglobulin domain</keyword>
<evidence type="ECO:0000256" key="9">
    <source>
        <dbReference type="SAM" id="SignalP"/>
    </source>
</evidence>
<dbReference type="EMBL" id="JAVHJS010000001">
    <property type="protein sequence ID" value="KAK2868455.1"/>
    <property type="molecule type" value="Genomic_DNA"/>
</dbReference>
<reference evidence="12" key="1">
    <citation type="submission" date="2023-08" db="EMBL/GenBank/DDBJ databases">
        <title>Pelteobagrus vachellii genome.</title>
        <authorList>
            <person name="Liu H."/>
        </authorList>
    </citation>
    <scope>NUCLEOTIDE SEQUENCE</scope>
    <source>
        <strain evidence="12">PRFRI_2022a</strain>
        <tissue evidence="12">Muscle</tissue>
    </source>
</reference>
<dbReference type="SMART" id="SM00630">
    <property type="entry name" value="Sema"/>
    <property type="match status" value="1"/>
</dbReference>
<protein>
    <submittedName>
        <fullName evidence="12">Uncharacterized protein</fullName>
    </submittedName>
</protein>
<dbReference type="GO" id="GO:0045499">
    <property type="term" value="F:chemorepellent activity"/>
    <property type="evidence" value="ECO:0007669"/>
    <property type="project" value="TreeGrafter"/>
</dbReference>
<dbReference type="Gene3D" id="2.60.40.10">
    <property type="entry name" value="Immunoglobulins"/>
    <property type="match status" value="1"/>
</dbReference>
<evidence type="ECO:0000259" key="10">
    <source>
        <dbReference type="PROSITE" id="PS50835"/>
    </source>
</evidence>
<dbReference type="GO" id="GO:0005615">
    <property type="term" value="C:extracellular space"/>
    <property type="evidence" value="ECO:0007669"/>
    <property type="project" value="TreeGrafter"/>
</dbReference>
<dbReference type="SMART" id="SM00423">
    <property type="entry name" value="PSI"/>
    <property type="match status" value="1"/>
</dbReference>
<dbReference type="SUPFAM" id="SSF101912">
    <property type="entry name" value="Sema domain"/>
    <property type="match status" value="1"/>
</dbReference>
<dbReference type="GO" id="GO:0030215">
    <property type="term" value="F:semaphorin receptor binding"/>
    <property type="evidence" value="ECO:0007669"/>
    <property type="project" value="InterPro"/>
</dbReference>
<evidence type="ECO:0000259" key="11">
    <source>
        <dbReference type="PROSITE" id="PS51004"/>
    </source>
</evidence>
<keyword evidence="3 8" id="KW-0472">Membrane</keyword>
<dbReference type="SUPFAM" id="SSF103575">
    <property type="entry name" value="Plexin repeat"/>
    <property type="match status" value="1"/>
</dbReference>
<evidence type="ECO:0000256" key="4">
    <source>
        <dbReference type="ARBA" id="ARBA00023157"/>
    </source>
</evidence>
<evidence type="ECO:0000256" key="7">
    <source>
        <dbReference type="PROSITE-ProRule" id="PRU00352"/>
    </source>
</evidence>
<evidence type="ECO:0000256" key="8">
    <source>
        <dbReference type="SAM" id="Phobius"/>
    </source>
</evidence>
<comment type="similarity">
    <text evidence="2">Belongs to the semaphorin family.</text>
</comment>
<dbReference type="PROSITE" id="PS50835">
    <property type="entry name" value="IG_LIKE"/>
    <property type="match status" value="1"/>
</dbReference>
<feature type="signal peptide" evidence="9">
    <location>
        <begin position="1"/>
        <end position="18"/>
    </location>
</feature>
<dbReference type="AlphaFoldDB" id="A0AA88P1N3"/>
<dbReference type="FunFam" id="2.130.10.10:FF:001703">
    <property type="entry name" value="Semaphorin 4e"/>
    <property type="match status" value="1"/>
</dbReference>
<keyword evidence="8" id="KW-1133">Transmembrane helix</keyword>
<dbReference type="InterPro" id="IPR003599">
    <property type="entry name" value="Ig_sub"/>
</dbReference>
<feature type="domain" description="Ig-like" evidence="10">
    <location>
        <begin position="549"/>
        <end position="633"/>
    </location>
</feature>
<organism evidence="12 13">
    <name type="scientific">Tachysurus vachellii</name>
    <name type="common">Darkbarbel catfish</name>
    <name type="synonym">Pelteobagrus vachellii</name>
    <dbReference type="NCBI Taxonomy" id="175792"/>
    <lineage>
        <taxon>Eukaryota</taxon>
        <taxon>Metazoa</taxon>
        <taxon>Chordata</taxon>
        <taxon>Craniata</taxon>
        <taxon>Vertebrata</taxon>
        <taxon>Euteleostomi</taxon>
        <taxon>Actinopterygii</taxon>
        <taxon>Neopterygii</taxon>
        <taxon>Teleostei</taxon>
        <taxon>Ostariophysi</taxon>
        <taxon>Siluriformes</taxon>
        <taxon>Bagridae</taxon>
        <taxon>Tachysurus</taxon>
    </lineage>
</organism>
<keyword evidence="8" id="KW-0812">Transmembrane</keyword>
<feature type="chain" id="PRO_5041682579" evidence="9">
    <location>
        <begin position="19"/>
        <end position="709"/>
    </location>
</feature>
<dbReference type="InterPro" id="IPR027231">
    <property type="entry name" value="Semaphorin"/>
</dbReference>
<dbReference type="Pfam" id="PF01403">
    <property type="entry name" value="Sema"/>
    <property type="match status" value="1"/>
</dbReference>
<evidence type="ECO:0000256" key="2">
    <source>
        <dbReference type="ARBA" id="ARBA00009492"/>
    </source>
</evidence>
<dbReference type="GO" id="GO:0001755">
    <property type="term" value="P:neural crest cell migration"/>
    <property type="evidence" value="ECO:0007669"/>
    <property type="project" value="TreeGrafter"/>
</dbReference>
<gene>
    <name evidence="12" type="ORF">Q7C36_000326</name>
</gene>
<dbReference type="PANTHER" id="PTHR11036">
    <property type="entry name" value="SEMAPHORIN"/>
    <property type="match status" value="1"/>
</dbReference>
<dbReference type="GO" id="GO:0007411">
    <property type="term" value="P:axon guidance"/>
    <property type="evidence" value="ECO:0007669"/>
    <property type="project" value="TreeGrafter"/>
</dbReference>
<dbReference type="Proteomes" id="UP001187315">
    <property type="component" value="Unassembled WGS sequence"/>
</dbReference>
<dbReference type="Gene3D" id="3.30.1680.10">
    <property type="entry name" value="ligand-binding face of the semaphorins, domain 2"/>
    <property type="match status" value="1"/>
</dbReference>
<evidence type="ECO:0000256" key="5">
    <source>
        <dbReference type="ARBA" id="ARBA00023180"/>
    </source>
</evidence>
<dbReference type="InterPro" id="IPR013783">
    <property type="entry name" value="Ig-like_fold"/>
</dbReference>
<comment type="caution">
    <text evidence="12">The sequence shown here is derived from an EMBL/GenBank/DDBJ whole genome shotgun (WGS) entry which is preliminary data.</text>
</comment>
<dbReference type="InterPro" id="IPR007110">
    <property type="entry name" value="Ig-like_dom"/>
</dbReference>
<feature type="domain" description="Sema" evidence="11">
    <location>
        <begin position="23"/>
        <end position="493"/>
    </location>
</feature>
<feature type="transmembrane region" description="Helical" evidence="8">
    <location>
        <begin position="659"/>
        <end position="681"/>
    </location>
</feature>
<dbReference type="PANTHER" id="PTHR11036:SF135">
    <property type="entry name" value="SEMAPHORIN 4D ISOFORM X1-RELATED"/>
    <property type="match status" value="1"/>
</dbReference>
<dbReference type="Gene3D" id="2.130.10.10">
    <property type="entry name" value="YVTN repeat-like/Quinoprotein amine dehydrogenase"/>
    <property type="match status" value="1"/>
</dbReference>
<dbReference type="InterPro" id="IPR036179">
    <property type="entry name" value="Ig-like_dom_sf"/>
</dbReference>
<keyword evidence="9" id="KW-0732">Signal</keyword>
<sequence>MLFFLVLSFWAPAVLISGQVCPLNSTPRKTVTLSNRGHVFQEEGVWNYTTMLLMEDEGVLILGAREAIFALDLNNVTHKKAMVKWSVTSEMQRNCIFKGKTQTECHNYIRILHKMSCDTMFVCGTNAFNPTCDIMSYKDGKLTLEGKQRDGNGKCPFDPFQRCASEFVDGQLYSATSSNFFGSEPVVMRSLDDTIQTEFLTSWLNKPNFIAMKHVAEGDDNPEGDDDKIYIFFNERPVEYDACTKMEVSRVARVCKGDVGGQQILQKKWTSFLKAHLDCPVLQTKLPLLIQDVFLFCPDTWKTCMFYGVFTPHGEIPEYSAVCAYRTQDIRDAFSKGRFKTRYRHNFFEKWATYKGPVPDPRPGACFNSKIREKGFSTSLDLPDKILQFIRDHPLMDQAVKPSEHPLLVKKGAVFTRIVVASTTALDGSSHQVLFIGTASGSVLKAVNYDGKMVIIEEVQLFKQSDPVKILQLSVTLGQLYAGSEEAMVQMPLSTCDHYASCMDCVLARDPYCGWDLSAERCIAINNIHPDTHRQVVQSLRDGNAAHCPAVESTTIIQTFYPGNKVRLLCQPGSNLARVQWSVNNHTIQNSNKYHIHHNNLLILNASDSDAGFYTCTSVENSNGKDYVIQTATYELRLGNVMEHPSVLPPAQDQQKSLLALKILVIILTLMMFALVVWNVYKGHFAIQRCLEKAEESPQSVSDCEEIQL</sequence>
<keyword evidence="13" id="KW-1185">Reference proteome</keyword>
<name>A0AA88P1N3_TACVA</name>